<feature type="compositionally biased region" description="Low complexity" evidence="6">
    <location>
        <begin position="31"/>
        <end position="48"/>
    </location>
</feature>
<dbReference type="InterPro" id="IPR004477">
    <property type="entry name" value="ComEC_N"/>
</dbReference>
<feature type="region of interest" description="Disordered" evidence="6">
    <location>
        <begin position="712"/>
        <end position="745"/>
    </location>
</feature>
<dbReference type="EMBL" id="LNQM01000002">
    <property type="protein sequence ID" value="KSU77799.1"/>
    <property type="molecule type" value="Genomic_DNA"/>
</dbReference>
<gene>
    <name evidence="9" type="ORF">AS031_06950</name>
</gene>
<evidence type="ECO:0000313" key="10">
    <source>
        <dbReference type="Proteomes" id="UP000053199"/>
    </source>
</evidence>
<dbReference type="PANTHER" id="PTHR30619">
    <property type="entry name" value="DNA INTERNALIZATION/COMPETENCE PROTEIN COMEC/REC2"/>
    <property type="match status" value="1"/>
</dbReference>
<evidence type="ECO:0000259" key="8">
    <source>
        <dbReference type="Pfam" id="PF03772"/>
    </source>
</evidence>
<accession>A0A0V8ISS0</accession>
<organism evidence="9 10">
    <name type="scientific">Pseudarthrobacter enclensis</name>
    <dbReference type="NCBI Taxonomy" id="993070"/>
    <lineage>
        <taxon>Bacteria</taxon>
        <taxon>Bacillati</taxon>
        <taxon>Actinomycetota</taxon>
        <taxon>Actinomycetes</taxon>
        <taxon>Micrococcales</taxon>
        <taxon>Micrococcaceae</taxon>
        <taxon>Pseudarthrobacter</taxon>
    </lineage>
</organism>
<dbReference type="Pfam" id="PF03772">
    <property type="entry name" value="Competence"/>
    <property type="match status" value="1"/>
</dbReference>
<feature type="transmembrane region" description="Helical" evidence="7">
    <location>
        <begin position="440"/>
        <end position="458"/>
    </location>
</feature>
<comment type="subcellular location">
    <subcellularLocation>
        <location evidence="1">Cell membrane</location>
        <topology evidence="1">Multi-pass membrane protein</topology>
    </subcellularLocation>
</comment>
<feature type="region of interest" description="Disordered" evidence="6">
    <location>
        <begin position="1"/>
        <end position="69"/>
    </location>
</feature>
<dbReference type="PANTHER" id="PTHR30619:SF7">
    <property type="entry name" value="BETA-LACTAMASE DOMAIN PROTEIN"/>
    <property type="match status" value="1"/>
</dbReference>
<feature type="transmembrane region" description="Helical" evidence="7">
    <location>
        <begin position="642"/>
        <end position="666"/>
    </location>
</feature>
<feature type="transmembrane region" description="Helical" evidence="7">
    <location>
        <begin position="510"/>
        <end position="527"/>
    </location>
</feature>
<dbReference type="GO" id="GO:0005886">
    <property type="term" value="C:plasma membrane"/>
    <property type="evidence" value="ECO:0007669"/>
    <property type="project" value="UniProtKB-SubCell"/>
</dbReference>
<feature type="transmembrane region" description="Helical" evidence="7">
    <location>
        <begin position="598"/>
        <end position="622"/>
    </location>
</feature>
<keyword evidence="4 7" id="KW-1133">Transmembrane helix</keyword>
<evidence type="ECO:0000256" key="5">
    <source>
        <dbReference type="ARBA" id="ARBA00023136"/>
    </source>
</evidence>
<feature type="domain" description="ComEC/Rec2-related protein" evidence="8">
    <location>
        <begin position="390"/>
        <end position="652"/>
    </location>
</feature>
<feature type="compositionally biased region" description="Basic and acidic residues" evidence="6">
    <location>
        <begin position="1"/>
        <end position="12"/>
    </location>
</feature>
<evidence type="ECO:0000256" key="3">
    <source>
        <dbReference type="ARBA" id="ARBA00022692"/>
    </source>
</evidence>
<evidence type="ECO:0000256" key="2">
    <source>
        <dbReference type="ARBA" id="ARBA00022475"/>
    </source>
</evidence>
<keyword evidence="2" id="KW-1003">Cell membrane</keyword>
<feature type="transmembrane region" description="Helical" evidence="7">
    <location>
        <begin position="414"/>
        <end position="433"/>
    </location>
</feature>
<proteinExistence type="predicted"/>
<dbReference type="Proteomes" id="UP000053199">
    <property type="component" value="Unassembled WGS sequence"/>
</dbReference>
<feature type="transmembrane region" description="Helical" evidence="7">
    <location>
        <begin position="158"/>
        <end position="178"/>
    </location>
</feature>
<feature type="compositionally biased region" description="Low complexity" evidence="6">
    <location>
        <begin position="101"/>
        <end position="120"/>
    </location>
</feature>
<evidence type="ECO:0000313" key="9">
    <source>
        <dbReference type="EMBL" id="KSU77799.1"/>
    </source>
</evidence>
<feature type="region of interest" description="Disordered" evidence="6">
    <location>
        <begin position="92"/>
        <end position="127"/>
    </location>
</feature>
<protein>
    <submittedName>
        <fullName evidence="9">Competence protein ComEC</fullName>
    </submittedName>
</protein>
<sequence length="745" mass="76067">MDVPDKDQESPRRRPPRASPWHRYVESAVRSAPSDAAPSAAHAAPPDSRTSAGRAPGNGVPAGSWLPGHGVAGAPAVRGSAARRAWTWAAGAARGKGGRSRVGSSGQASQQSSGSPGQASPAEVRTGPLRRTDVRLAVPAALVWAAAVAGLWLEPAPLLGLCLALTVVAACLLFLPGLRGPLAGGARFRGKGLRRSSLRGRGLRHRSLRRPVRRRHAPVARRFTATVAVGLLLAVAAAAHSAAAASQRFEGPLAEAIQAGKTVVAVLEVAGTPRPLGGAGPAAGAGRWSVPVWTREVSTGGALLRTRAQLVVTGGGQWEQLVQGQIVRAAGKLRPPEPGRPEAGGLSAATGPDRHAGAAALQSAATDLRARFVKGSAFLAGDAAGLLPGMVTGDNSALDDGLGNAMKVVGMTHLTAVSGANCSLVLGALLLLCRRLRLPRAPAAAAALSGLGLFVVLVGPDPSVLRAALMGAVGVASIAGGRTGRGLSFLCVAVIGLLLLDPALGGSFGFLLSVLATLGIITVGRRIMDWTPAAVPRWISAAVAVPLSAQLMCSPVIILLQPQFSTYALVANVVAAPLVAPVTLLGTAAVPLLVALPWLATALMGAAGIFSGGVAATARFFAGLPGSSLPWPEGVPGMATMVLLSALTLFVVKAVAGPAQAVAFVLTCHGRIERSLFLMETRAAATRRQPAPSAGRDGIDHSFDVRRRHDRLKASTNFSGRNPPWLLRKSAETARRRRIPPPGAT</sequence>
<evidence type="ECO:0000256" key="1">
    <source>
        <dbReference type="ARBA" id="ARBA00004651"/>
    </source>
</evidence>
<evidence type="ECO:0000256" key="7">
    <source>
        <dbReference type="SAM" id="Phobius"/>
    </source>
</evidence>
<keyword evidence="3 7" id="KW-0812">Transmembrane</keyword>
<dbReference type="STRING" id="993070.AS031_06950"/>
<dbReference type="InterPro" id="IPR052159">
    <property type="entry name" value="Competence_DNA_uptake"/>
</dbReference>
<feature type="transmembrane region" description="Helical" evidence="7">
    <location>
        <begin position="134"/>
        <end position="152"/>
    </location>
</feature>
<name>A0A0V8ISS0_9MICC</name>
<dbReference type="NCBIfam" id="TIGR00360">
    <property type="entry name" value="ComEC_N-term"/>
    <property type="match status" value="1"/>
</dbReference>
<feature type="transmembrane region" description="Helical" evidence="7">
    <location>
        <begin position="539"/>
        <end position="560"/>
    </location>
</feature>
<comment type="caution">
    <text evidence="9">The sequence shown here is derived from an EMBL/GenBank/DDBJ whole genome shotgun (WGS) entry which is preliminary data.</text>
</comment>
<evidence type="ECO:0000256" key="6">
    <source>
        <dbReference type="SAM" id="MobiDB-lite"/>
    </source>
</evidence>
<keyword evidence="5 7" id="KW-0472">Membrane</keyword>
<dbReference type="OrthoDB" id="7177610at2"/>
<keyword evidence="10" id="KW-1185">Reference proteome</keyword>
<dbReference type="AlphaFoldDB" id="A0A0V8ISS0"/>
<feature type="transmembrane region" description="Helical" evidence="7">
    <location>
        <begin position="219"/>
        <end position="239"/>
    </location>
</feature>
<feature type="transmembrane region" description="Helical" evidence="7">
    <location>
        <begin position="566"/>
        <end position="586"/>
    </location>
</feature>
<evidence type="ECO:0000256" key="4">
    <source>
        <dbReference type="ARBA" id="ARBA00022989"/>
    </source>
</evidence>
<reference evidence="9 10" key="1">
    <citation type="journal article" date="2014" name="Arch. Microbiol.">
        <title>Arthrobacter enclensis sp. nov., isolated from sediment sample.</title>
        <authorList>
            <person name="Dastager S.G."/>
            <person name="Liu Q."/>
            <person name="Tang S.K."/>
            <person name="Krishnamurthi S."/>
            <person name="Lee J.C."/>
            <person name="Li W.J."/>
        </authorList>
    </citation>
    <scope>NUCLEOTIDE SEQUENCE [LARGE SCALE GENOMIC DNA]</scope>
    <source>
        <strain evidence="9 10">NIO-1008</strain>
    </source>
</reference>
<feature type="region of interest" description="Disordered" evidence="6">
    <location>
        <begin position="332"/>
        <end position="352"/>
    </location>
</feature>